<dbReference type="EMBL" id="BAAAZT010000023">
    <property type="protein sequence ID" value="GAA3898624.1"/>
    <property type="molecule type" value="Genomic_DNA"/>
</dbReference>
<proteinExistence type="predicted"/>
<sequence length="498" mass="51050">MGAVETAIGDEYTAAASNASGLGQLVDVSNFGKRSDAVQNAAIEEAVTEAEKDVSNAKDAVAQVDGLAKASSTLSSAQQAYKATLETANDAFAEAAGEVTTGSGKIPASGSDLNGPLKLATAYDSLDELTGAADAAKTAGNSVTLVEDSTGSAKDVVVIDEKGKVKAADGINADDVTNIDALVADLQAAFNAGVAKDNSLNAYNVAANEVLNIESELVFTASDDSVIDGQLVEGLDSDGTTTKQYIEKGAAGSEEYFEISSTSLNSDGNIVLKAAGTKEKTDPTNLSDQDITDVIIDEGVSSNTLVEADGDLTANFKAGADLSTGVVEAEDTLETLNKAIERFENARDLKDGLDGKDEAIKTASDALDEAGFDVVDLDGTTAAATSDDDVFLTVEGQDSAITNFGLQGDDRLYVGNDYTLVELGANESINNRVGDANALEVFYQESAGNLELFVEGQAFAGNATTTEDVTQITLTGVSADDVNFEGGFLSSTAAADIA</sequence>
<gene>
    <name evidence="1" type="ORF">GCM10022228_06620</name>
</gene>
<name>A0ABP7LGV3_9GAMM</name>
<evidence type="ECO:0000313" key="1">
    <source>
        <dbReference type="EMBL" id="GAA3898624.1"/>
    </source>
</evidence>
<protein>
    <recommendedName>
        <fullName evidence="3">Flagellin</fullName>
    </recommendedName>
</protein>
<keyword evidence="2" id="KW-1185">Reference proteome</keyword>
<dbReference type="RefSeq" id="WP_344702291.1">
    <property type="nucleotide sequence ID" value="NZ_BAAAZT010000023.1"/>
</dbReference>
<accession>A0ABP7LGV3</accession>
<organism evidence="1 2">
    <name type="scientific">Halomonas cibimaris</name>
    <dbReference type="NCBI Taxonomy" id="657012"/>
    <lineage>
        <taxon>Bacteria</taxon>
        <taxon>Pseudomonadati</taxon>
        <taxon>Pseudomonadota</taxon>
        <taxon>Gammaproteobacteria</taxon>
        <taxon>Oceanospirillales</taxon>
        <taxon>Halomonadaceae</taxon>
        <taxon>Halomonas</taxon>
    </lineage>
</organism>
<dbReference type="Proteomes" id="UP001500133">
    <property type="component" value="Unassembled WGS sequence"/>
</dbReference>
<evidence type="ECO:0000313" key="2">
    <source>
        <dbReference type="Proteomes" id="UP001500133"/>
    </source>
</evidence>
<comment type="caution">
    <text evidence="1">The sequence shown here is derived from an EMBL/GenBank/DDBJ whole genome shotgun (WGS) entry which is preliminary data.</text>
</comment>
<evidence type="ECO:0008006" key="3">
    <source>
        <dbReference type="Google" id="ProtNLM"/>
    </source>
</evidence>
<reference evidence="2" key="1">
    <citation type="journal article" date="2019" name="Int. J. Syst. Evol. Microbiol.">
        <title>The Global Catalogue of Microorganisms (GCM) 10K type strain sequencing project: providing services to taxonomists for standard genome sequencing and annotation.</title>
        <authorList>
            <consortium name="The Broad Institute Genomics Platform"/>
            <consortium name="The Broad Institute Genome Sequencing Center for Infectious Disease"/>
            <person name="Wu L."/>
            <person name="Ma J."/>
        </authorList>
    </citation>
    <scope>NUCLEOTIDE SEQUENCE [LARGE SCALE GENOMIC DNA]</scope>
    <source>
        <strain evidence="2">JCM 16914</strain>
    </source>
</reference>